<dbReference type="Gene3D" id="1.10.150.650">
    <property type="match status" value="1"/>
</dbReference>
<gene>
    <name evidence="4" type="primary">LOC105056864</name>
</gene>
<dbReference type="Pfam" id="PF02811">
    <property type="entry name" value="PHP"/>
    <property type="match status" value="1"/>
</dbReference>
<sequence length="440" mass="48238">MIPDTGDEAAAATDGRAGGAKRRRRKRKGRRRKKVTQEEILASRFVREWAFPEAVPEDEEVALDMKGSGRVVFEFHSHSNCSDGFLSPGEVVERAHRNRVKVLALTDHDTMAGIAEATEAARKFNIRIIPGVEISAVYSPREKSEAEEPVHILAYYGSCGPAQFEELEDLLATIRDGRYLRAKEMLLKLSKLNMPLKWEHVAKIAGNGVAPGRLHVARAMVEAGYVENLKQAFSRYLYDGGPAYATGLEPFAEAVVQLICRTGGVAALAHPWALKNPDAVIRSLKAAGLHAMEVYRSDGKLAGLSDLADTYKLVKLGGSDYHGRSGQVESDLGSVDLPVLAVYEFLKVARPIWCSAIKEILSAFAEEPSAVNKEKIVRFGILSNLKGCSTMSSGKDVFDLCLSSWLTSEEREAAEFEAIRVRLSQTVISGREFQMTVVSG</sequence>
<name>A0A6I9S4F2_ELAGV</name>
<dbReference type="FunCoup" id="A0A6I9S4F2">
    <property type="interactions" value="21"/>
</dbReference>
<dbReference type="PANTHER" id="PTHR42924:SF3">
    <property type="entry name" value="POLYMERASE_HISTIDINOL PHOSPHATASE N-TERMINAL DOMAIN-CONTAINING PROTEIN"/>
    <property type="match status" value="1"/>
</dbReference>
<dbReference type="AlphaFoldDB" id="A0A6I9S4F2"/>
<evidence type="ECO:0000256" key="1">
    <source>
        <dbReference type="SAM" id="MobiDB-lite"/>
    </source>
</evidence>
<organism evidence="3 4">
    <name type="scientific">Elaeis guineensis var. tenera</name>
    <name type="common">Oil palm</name>
    <dbReference type="NCBI Taxonomy" id="51953"/>
    <lineage>
        <taxon>Eukaryota</taxon>
        <taxon>Viridiplantae</taxon>
        <taxon>Streptophyta</taxon>
        <taxon>Embryophyta</taxon>
        <taxon>Tracheophyta</taxon>
        <taxon>Spermatophyta</taxon>
        <taxon>Magnoliopsida</taxon>
        <taxon>Liliopsida</taxon>
        <taxon>Arecaceae</taxon>
        <taxon>Arecoideae</taxon>
        <taxon>Cocoseae</taxon>
        <taxon>Elaeidinae</taxon>
        <taxon>Elaeis</taxon>
    </lineage>
</organism>
<evidence type="ECO:0000259" key="2">
    <source>
        <dbReference type="SMART" id="SM00481"/>
    </source>
</evidence>
<dbReference type="GO" id="GO:0004534">
    <property type="term" value="F:5'-3' RNA exonuclease activity"/>
    <property type="evidence" value="ECO:0007669"/>
    <property type="project" value="TreeGrafter"/>
</dbReference>
<proteinExistence type="predicted"/>
<dbReference type="GO" id="GO:0035312">
    <property type="term" value="F:5'-3' DNA exonuclease activity"/>
    <property type="evidence" value="ECO:0007669"/>
    <property type="project" value="TreeGrafter"/>
</dbReference>
<accession>A0A6I9S4F2</accession>
<dbReference type="RefSeq" id="XP_010937501.1">
    <property type="nucleotide sequence ID" value="XM_010939199.3"/>
</dbReference>
<dbReference type="InterPro" id="IPR052018">
    <property type="entry name" value="PHP_domain"/>
</dbReference>
<evidence type="ECO:0000313" key="4">
    <source>
        <dbReference type="RefSeq" id="XP_010937501.1"/>
    </source>
</evidence>
<dbReference type="InterPro" id="IPR004013">
    <property type="entry name" value="PHP_dom"/>
</dbReference>
<keyword evidence="3" id="KW-1185">Reference proteome</keyword>
<dbReference type="InParanoid" id="A0A6I9S4F2"/>
<reference evidence="4" key="1">
    <citation type="submission" date="2025-08" db="UniProtKB">
        <authorList>
            <consortium name="RefSeq"/>
        </authorList>
    </citation>
    <scope>IDENTIFICATION</scope>
</reference>
<dbReference type="Proteomes" id="UP000504607">
    <property type="component" value="Chromosome 13"/>
</dbReference>
<feature type="compositionally biased region" description="Basic residues" evidence="1">
    <location>
        <begin position="19"/>
        <end position="34"/>
    </location>
</feature>
<dbReference type="InterPro" id="IPR016195">
    <property type="entry name" value="Pol/histidinol_Pase-like"/>
</dbReference>
<evidence type="ECO:0000313" key="3">
    <source>
        <dbReference type="Proteomes" id="UP000504607"/>
    </source>
</evidence>
<dbReference type="CDD" id="cd07438">
    <property type="entry name" value="PHP_HisPPase_AMP"/>
    <property type="match status" value="1"/>
</dbReference>
<dbReference type="FunFam" id="1.10.150.650:FF:000002">
    <property type="entry name" value="PHP domain-containing protein"/>
    <property type="match status" value="1"/>
</dbReference>
<feature type="region of interest" description="Disordered" evidence="1">
    <location>
        <begin position="1"/>
        <end position="35"/>
    </location>
</feature>
<dbReference type="KEGG" id="egu:105056864"/>
<dbReference type="OrthoDB" id="16564at2759"/>
<protein>
    <submittedName>
        <fullName evidence="4">Uncharacterized protein LOC105056864</fullName>
    </submittedName>
</protein>
<dbReference type="PANTHER" id="PTHR42924">
    <property type="entry name" value="EXONUCLEASE"/>
    <property type="match status" value="1"/>
</dbReference>
<dbReference type="SMART" id="SM00481">
    <property type="entry name" value="POLIIIAc"/>
    <property type="match status" value="1"/>
</dbReference>
<dbReference type="GeneID" id="105056864"/>
<dbReference type="Gene3D" id="3.20.20.140">
    <property type="entry name" value="Metal-dependent hydrolases"/>
    <property type="match status" value="1"/>
</dbReference>
<dbReference type="InterPro" id="IPR003141">
    <property type="entry name" value="Pol/His_phosphatase_N"/>
</dbReference>
<dbReference type="SUPFAM" id="SSF89550">
    <property type="entry name" value="PHP domain-like"/>
    <property type="match status" value="1"/>
</dbReference>
<feature type="domain" description="Polymerase/histidinol phosphatase N-terminal" evidence="2">
    <location>
        <begin position="73"/>
        <end position="138"/>
    </location>
</feature>